<dbReference type="Pfam" id="PF01380">
    <property type="entry name" value="SIS"/>
    <property type="match status" value="1"/>
</dbReference>
<evidence type="ECO:0000313" key="7">
    <source>
        <dbReference type="Proteomes" id="UP001595453"/>
    </source>
</evidence>
<dbReference type="PANTHER" id="PTHR30514:SF1">
    <property type="entry name" value="HTH-TYPE TRANSCRIPTIONAL REGULATOR HEXR-RELATED"/>
    <property type="match status" value="1"/>
</dbReference>
<dbReference type="InterPro" id="IPR036388">
    <property type="entry name" value="WH-like_DNA-bd_sf"/>
</dbReference>
<dbReference type="PROSITE" id="PS51464">
    <property type="entry name" value="SIS"/>
    <property type="match status" value="1"/>
</dbReference>
<protein>
    <submittedName>
        <fullName evidence="6">MurR/RpiR family transcriptional regulator</fullName>
    </submittedName>
</protein>
<reference evidence="7" key="1">
    <citation type="journal article" date="2019" name="Int. J. Syst. Evol. Microbiol.">
        <title>The Global Catalogue of Microorganisms (GCM) 10K type strain sequencing project: providing services to taxonomists for standard genome sequencing and annotation.</title>
        <authorList>
            <consortium name="The Broad Institute Genomics Platform"/>
            <consortium name="The Broad Institute Genome Sequencing Center for Infectious Disease"/>
            <person name="Wu L."/>
            <person name="Ma J."/>
        </authorList>
    </citation>
    <scope>NUCLEOTIDE SEQUENCE [LARGE SCALE GENOMIC DNA]</scope>
    <source>
        <strain evidence="7">KCTC 42730</strain>
    </source>
</reference>
<dbReference type="InterPro" id="IPR035472">
    <property type="entry name" value="RpiR-like_SIS"/>
</dbReference>
<name>A0ABV7CJB0_9GAMM</name>
<feature type="domain" description="SIS" evidence="5">
    <location>
        <begin position="117"/>
        <end position="256"/>
    </location>
</feature>
<keyword evidence="1" id="KW-0805">Transcription regulation</keyword>
<evidence type="ECO:0000259" key="5">
    <source>
        <dbReference type="PROSITE" id="PS51464"/>
    </source>
</evidence>
<dbReference type="EMBL" id="JBHRSD010000014">
    <property type="protein sequence ID" value="MFC3032687.1"/>
    <property type="molecule type" value="Genomic_DNA"/>
</dbReference>
<dbReference type="PROSITE" id="PS51071">
    <property type="entry name" value="HTH_RPIR"/>
    <property type="match status" value="1"/>
</dbReference>
<keyword evidence="2" id="KW-0238">DNA-binding</keyword>
<proteinExistence type="predicted"/>
<dbReference type="Proteomes" id="UP001595453">
    <property type="component" value="Unassembled WGS sequence"/>
</dbReference>
<organism evidence="6 7">
    <name type="scientific">Pseudoalteromonas fenneropenaei</name>
    <dbReference type="NCBI Taxonomy" id="1737459"/>
    <lineage>
        <taxon>Bacteria</taxon>
        <taxon>Pseudomonadati</taxon>
        <taxon>Pseudomonadota</taxon>
        <taxon>Gammaproteobacteria</taxon>
        <taxon>Alteromonadales</taxon>
        <taxon>Pseudoalteromonadaceae</taxon>
        <taxon>Pseudoalteromonas</taxon>
    </lineage>
</organism>
<dbReference type="InterPro" id="IPR009057">
    <property type="entry name" value="Homeodomain-like_sf"/>
</dbReference>
<dbReference type="SUPFAM" id="SSF53697">
    <property type="entry name" value="SIS domain"/>
    <property type="match status" value="1"/>
</dbReference>
<gene>
    <name evidence="6" type="ORF">ACFOEE_09155</name>
</gene>
<evidence type="ECO:0000313" key="6">
    <source>
        <dbReference type="EMBL" id="MFC3032687.1"/>
    </source>
</evidence>
<accession>A0ABV7CJB0</accession>
<dbReference type="InterPro" id="IPR046348">
    <property type="entry name" value="SIS_dom_sf"/>
</dbReference>
<dbReference type="InterPro" id="IPR047640">
    <property type="entry name" value="RpiR-like"/>
</dbReference>
<evidence type="ECO:0000256" key="2">
    <source>
        <dbReference type="ARBA" id="ARBA00023125"/>
    </source>
</evidence>
<dbReference type="SUPFAM" id="SSF46689">
    <property type="entry name" value="Homeodomain-like"/>
    <property type="match status" value="1"/>
</dbReference>
<dbReference type="Gene3D" id="1.10.10.10">
    <property type="entry name" value="Winged helix-like DNA-binding domain superfamily/Winged helix DNA-binding domain"/>
    <property type="match status" value="1"/>
</dbReference>
<dbReference type="InterPro" id="IPR000281">
    <property type="entry name" value="HTH_RpiR"/>
</dbReference>
<feature type="domain" description="HTH rpiR-type" evidence="4">
    <location>
        <begin position="1"/>
        <end position="77"/>
    </location>
</feature>
<dbReference type="Gene3D" id="3.40.50.10490">
    <property type="entry name" value="Glucose-6-phosphate isomerase like protein, domain 1"/>
    <property type="match status" value="1"/>
</dbReference>
<keyword evidence="7" id="KW-1185">Reference proteome</keyword>
<dbReference type="CDD" id="cd05013">
    <property type="entry name" value="SIS_RpiR"/>
    <property type="match status" value="1"/>
</dbReference>
<comment type="caution">
    <text evidence="6">The sequence shown here is derived from an EMBL/GenBank/DDBJ whole genome shotgun (WGS) entry which is preliminary data.</text>
</comment>
<sequence length="283" mass="30874">MDIIARIKERMGHLRQSEQQVAQLILADVAFCAAASINELAERASVSHASITRLAKALDCDNVRDMKLQLAQAQAVGERFNNDQPSVREDIPAIYQAIHDILTINAGLIEQNVVEAAAECLAKSRHVLIFGVGGGSSVVADECHNRLFRLNILSNSYSDPVMMRMTAASVDADDVLVLLSLTGFSPDLLAAAAIAKDYGAKVIAICPASPLQEVADYHLPIKTNESDYIFTPSTARYAMLAAVDVLAAEVAIRTQKKSREKLRRIKHELDEYRHGPDRSPLGD</sequence>
<dbReference type="Pfam" id="PF01418">
    <property type="entry name" value="HTH_6"/>
    <property type="match status" value="1"/>
</dbReference>
<dbReference type="RefSeq" id="WP_377123433.1">
    <property type="nucleotide sequence ID" value="NZ_JBHRSD010000014.1"/>
</dbReference>
<dbReference type="InterPro" id="IPR001347">
    <property type="entry name" value="SIS_dom"/>
</dbReference>
<evidence type="ECO:0000259" key="4">
    <source>
        <dbReference type="PROSITE" id="PS51071"/>
    </source>
</evidence>
<evidence type="ECO:0000256" key="3">
    <source>
        <dbReference type="ARBA" id="ARBA00023163"/>
    </source>
</evidence>
<keyword evidence="3" id="KW-0804">Transcription</keyword>
<evidence type="ECO:0000256" key="1">
    <source>
        <dbReference type="ARBA" id="ARBA00023015"/>
    </source>
</evidence>
<dbReference type="PANTHER" id="PTHR30514">
    <property type="entry name" value="GLUCOKINASE"/>
    <property type="match status" value="1"/>
</dbReference>